<accession>A0AAD6YSC1</accession>
<feature type="compositionally biased region" description="Low complexity" evidence="2">
    <location>
        <begin position="560"/>
        <end position="578"/>
    </location>
</feature>
<name>A0AAD6YSC1_9AGAR</name>
<dbReference type="EMBL" id="JARJCW010000002">
    <property type="protein sequence ID" value="KAJ7228280.1"/>
    <property type="molecule type" value="Genomic_DNA"/>
</dbReference>
<organism evidence="3 4">
    <name type="scientific">Mycena pura</name>
    <dbReference type="NCBI Taxonomy" id="153505"/>
    <lineage>
        <taxon>Eukaryota</taxon>
        <taxon>Fungi</taxon>
        <taxon>Dikarya</taxon>
        <taxon>Basidiomycota</taxon>
        <taxon>Agaricomycotina</taxon>
        <taxon>Agaricomycetes</taxon>
        <taxon>Agaricomycetidae</taxon>
        <taxon>Agaricales</taxon>
        <taxon>Marasmiineae</taxon>
        <taxon>Mycenaceae</taxon>
        <taxon>Mycena</taxon>
    </lineage>
</organism>
<feature type="compositionally biased region" description="Basic and acidic residues" evidence="2">
    <location>
        <begin position="516"/>
        <end position="529"/>
    </location>
</feature>
<sequence length="792" mass="89518">MPMRPSAASRERSGRQTCFAVRRETGPRDPCLTCYTRSHTSQPHHTLPHTNTTNRPFAMDHSRMSLAFCKLRLRSQIMSRSEASKRLLALRNQGPSTERQELESQLRDHALFQSRMEELRQSMLPRLEEILRELLKCRRQICLPNEGRAQLAINILCEEILSKGLKGAQHIVTYVYGNQETPDQRQFIHWHENASAQQESSMRITALREKVDDLTAKLADRENRLKDRGVHDRRRIAQLQEQLQQDRAAGLRKIGDLEKQQGDNLTALNAGRVELERVRSELQRVLNKSKEGESEQEEATKAELASVQIKLAESKKMESMYQADLEATKVDLESACSVAKRAREMLEDERKNATTLRLNVERRTLEANAELEHVRSELKHAQTELKAERDKSTEAAFKYQADLKTAEVESEASRSELQRVQLCLDKERNNSRNGRHEYQTTLYARKAELERAHSEVQHMRAELDAERDRSTKAESELKAELDRALSTTSDALCRIKELETEVKELKNNAAATKHPPHPETMKGTLDGERLRREGRDSMTPEYLINPEGEQSTSALQDAYGSSAPASPAVPASGPEPVARPLKTPRLSAQHKYATQPNAFKIEYVGPLADSPEALQLPEPPEGKSWLDYYTQHGLAKLSEAQSSKANGQKVALGAICRDCVREGLPCLHRAKPPRSGKNRCITCLLSSTPKCQDLKPENIDDKYAFRGESVYDNGQSQCQSFLAQAVREAFVKFHNAAVLNRKVPGRWMGDGADEFTAKYVPPPVVRRPQKKINPNDHAAAVASMVQPCRTDM</sequence>
<gene>
    <name evidence="3" type="ORF">GGX14DRAFT_384779</name>
</gene>
<evidence type="ECO:0000256" key="1">
    <source>
        <dbReference type="SAM" id="Coils"/>
    </source>
</evidence>
<evidence type="ECO:0000256" key="2">
    <source>
        <dbReference type="SAM" id="MobiDB-lite"/>
    </source>
</evidence>
<dbReference type="AlphaFoldDB" id="A0AAD6YSC1"/>
<feature type="coiled-coil region" evidence="1">
    <location>
        <begin position="268"/>
        <end position="295"/>
    </location>
</feature>
<dbReference type="Proteomes" id="UP001219525">
    <property type="component" value="Unassembled WGS sequence"/>
</dbReference>
<evidence type="ECO:0000313" key="3">
    <source>
        <dbReference type="EMBL" id="KAJ7228280.1"/>
    </source>
</evidence>
<keyword evidence="1" id="KW-0175">Coiled coil</keyword>
<feature type="coiled-coil region" evidence="1">
    <location>
        <begin position="329"/>
        <end position="391"/>
    </location>
</feature>
<protein>
    <submittedName>
        <fullName evidence="3">Uncharacterized protein</fullName>
    </submittedName>
</protein>
<keyword evidence="4" id="KW-1185">Reference proteome</keyword>
<reference evidence="3" key="1">
    <citation type="submission" date="2023-03" db="EMBL/GenBank/DDBJ databases">
        <title>Massive genome expansion in bonnet fungi (Mycena s.s.) driven by repeated elements and novel gene families across ecological guilds.</title>
        <authorList>
            <consortium name="Lawrence Berkeley National Laboratory"/>
            <person name="Harder C.B."/>
            <person name="Miyauchi S."/>
            <person name="Viragh M."/>
            <person name="Kuo A."/>
            <person name="Thoen E."/>
            <person name="Andreopoulos B."/>
            <person name="Lu D."/>
            <person name="Skrede I."/>
            <person name="Drula E."/>
            <person name="Henrissat B."/>
            <person name="Morin E."/>
            <person name="Kohler A."/>
            <person name="Barry K."/>
            <person name="LaButti K."/>
            <person name="Morin E."/>
            <person name="Salamov A."/>
            <person name="Lipzen A."/>
            <person name="Mereny Z."/>
            <person name="Hegedus B."/>
            <person name="Baldrian P."/>
            <person name="Stursova M."/>
            <person name="Weitz H."/>
            <person name="Taylor A."/>
            <person name="Grigoriev I.V."/>
            <person name="Nagy L.G."/>
            <person name="Martin F."/>
            <person name="Kauserud H."/>
        </authorList>
    </citation>
    <scope>NUCLEOTIDE SEQUENCE</scope>
    <source>
        <strain evidence="3">9144</strain>
    </source>
</reference>
<proteinExistence type="predicted"/>
<feature type="region of interest" description="Disordered" evidence="2">
    <location>
        <begin position="507"/>
        <end position="529"/>
    </location>
</feature>
<evidence type="ECO:0000313" key="4">
    <source>
        <dbReference type="Proteomes" id="UP001219525"/>
    </source>
</evidence>
<comment type="caution">
    <text evidence="3">The sequence shown here is derived from an EMBL/GenBank/DDBJ whole genome shotgun (WGS) entry which is preliminary data.</text>
</comment>
<feature type="region of interest" description="Disordered" evidence="2">
    <location>
        <begin position="556"/>
        <end position="581"/>
    </location>
</feature>